<dbReference type="AlphaFoldDB" id="A0A3Q9HPT6"/>
<evidence type="ECO:0000313" key="10">
    <source>
        <dbReference type="Proteomes" id="UP000267250"/>
    </source>
</evidence>
<organism evidence="9 10">
    <name type="scientific">Anoxybacter fermentans</name>
    <dbReference type="NCBI Taxonomy" id="1323375"/>
    <lineage>
        <taxon>Bacteria</taxon>
        <taxon>Bacillati</taxon>
        <taxon>Bacillota</taxon>
        <taxon>Clostridia</taxon>
        <taxon>Halanaerobiales</taxon>
        <taxon>Anoxybacter</taxon>
    </lineage>
</organism>
<comment type="cofactor">
    <cofactor evidence="1">
        <name>[4Fe-4S] cluster</name>
        <dbReference type="ChEBI" id="CHEBI:49883"/>
    </cofactor>
</comment>
<name>A0A3Q9HPT6_9FIRM</name>
<dbReference type="InterPro" id="IPR050157">
    <property type="entry name" value="PSI_iron-sulfur_center"/>
</dbReference>
<dbReference type="EMBL" id="CP016379">
    <property type="protein sequence ID" value="AZR72983.1"/>
    <property type="molecule type" value="Genomic_DNA"/>
</dbReference>
<evidence type="ECO:0000256" key="6">
    <source>
        <dbReference type="ARBA" id="ARBA00023004"/>
    </source>
</evidence>
<evidence type="ECO:0000256" key="5">
    <source>
        <dbReference type="ARBA" id="ARBA00022723"/>
    </source>
</evidence>
<dbReference type="Proteomes" id="UP000267250">
    <property type="component" value="Chromosome"/>
</dbReference>
<keyword evidence="7" id="KW-0411">Iron-sulfur</keyword>
<dbReference type="PANTHER" id="PTHR24960:SF79">
    <property type="entry name" value="PHOTOSYSTEM I IRON-SULFUR CENTER"/>
    <property type="match status" value="1"/>
</dbReference>
<comment type="function">
    <text evidence="2">Ferredoxins are iron-sulfur proteins that transfer electrons in a wide variety of metabolic reactions.</text>
</comment>
<dbReference type="KEGG" id="aft:BBF96_05990"/>
<feature type="domain" description="4Fe-4S ferredoxin-type" evidence="8">
    <location>
        <begin position="128"/>
        <end position="157"/>
    </location>
</feature>
<dbReference type="SUPFAM" id="SSF54862">
    <property type="entry name" value="4Fe-4S ferredoxins"/>
    <property type="match status" value="1"/>
</dbReference>
<dbReference type="PROSITE" id="PS51379">
    <property type="entry name" value="4FE4S_FER_2"/>
    <property type="match status" value="2"/>
</dbReference>
<accession>A0A3Q9HPT6</accession>
<keyword evidence="6" id="KW-0408">Iron</keyword>
<dbReference type="RefSeq" id="WP_127016318.1">
    <property type="nucleotide sequence ID" value="NZ_CP016379.1"/>
</dbReference>
<protein>
    <recommendedName>
        <fullName evidence="3">Ferredoxin</fullName>
    </recommendedName>
</protein>
<dbReference type="PROSITE" id="PS00365">
    <property type="entry name" value="NIR_SIR"/>
    <property type="match status" value="1"/>
</dbReference>
<dbReference type="GO" id="GO:0046872">
    <property type="term" value="F:metal ion binding"/>
    <property type="evidence" value="ECO:0007669"/>
    <property type="project" value="UniProtKB-KW"/>
</dbReference>
<dbReference type="InterPro" id="IPR045854">
    <property type="entry name" value="NO2/SO3_Rdtase_4Fe4S_sf"/>
</dbReference>
<evidence type="ECO:0000256" key="4">
    <source>
        <dbReference type="ARBA" id="ARBA00022485"/>
    </source>
</evidence>
<evidence type="ECO:0000313" key="9">
    <source>
        <dbReference type="EMBL" id="AZR72983.1"/>
    </source>
</evidence>
<keyword evidence="5" id="KW-0479">Metal-binding</keyword>
<feature type="domain" description="4Fe-4S ferredoxin-type" evidence="8">
    <location>
        <begin position="99"/>
        <end position="127"/>
    </location>
</feature>
<evidence type="ECO:0000256" key="7">
    <source>
        <dbReference type="ARBA" id="ARBA00023014"/>
    </source>
</evidence>
<gene>
    <name evidence="9" type="ORF">BBF96_05990</name>
</gene>
<proteinExistence type="predicted"/>
<dbReference type="OrthoDB" id="9800558at2"/>
<dbReference type="GO" id="GO:0020037">
    <property type="term" value="F:heme binding"/>
    <property type="evidence" value="ECO:0007669"/>
    <property type="project" value="InterPro"/>
</dbReference>
<dbReference type="InterPro" id="IPR006067">
    <property type="entry name" value="NO2/SO3_Rdtase_4Fe4S_dom"/>
</dbReference>
<dbReference type="PANTHER" id="PTHR24960">
    <property type="entry name" value="PHOTOSYSTEM I IRON-SULFUR CENTER-RELATED"/>
    <property type="match status" value="1"/>
</dbReference>
<dbReference type="InterPro" id="IPR017896">
    <property type="entry name" value="4Fe4S_Fe-S-bd"/>
</dbReference>
<evidence type="ECO:0000259" key="8">
    <source>
        <dbReference type="PROSITE" id="PS51379"/>
    </source>
</evidence>
<keyword evidence="4" id="KW-0004">4Fe-4S</keyword>
<evidence type="ECO:0000256" key="1">
    <source>
        <dbReference type="ARBA" id="ARBA00001966"/>
    </source>
</evidence>
<dbReference type="GO" id="GO:0016491">
    <property type="term" value="F:oxidoreductase activity"/>
    <property type="evidence" value="ECO:0007669"/>
    <property type="project" value="InterPro"/>
</dbReference>
<dbReference type="GO" id="GO:0051539">
    <property type="term" value="F:4 iron, 4 sulfur cluster binding"/>
    <property type="evidence" value="ECO:0007669"/>
    <property type="project" value="UniProtKB-KW"/>
</dbReference>
<dbReference type="Gene3D" id="3.30.413.10">
    <property type="entry name" value="Sulfite Reductase Hemoprotein, domain 1"/>
    <property type="match status" value="1"/>
</dbReference>
<dbReference type="Pfam" id="PF01077">
    <property type="entry name" value="NIR_SIR"/>
    <property type="match status" value="1"/>
</dbReference>
<reference evidence="9 10" key="1">
    <citation type="submission" date="2016-07" db="EMBL/GenBank/DDBJ databases">
        <title>Genome and transcriptome analysis of iron-reducing fermentative bacteria Anoxybacter fermentans.</title>
        <authorList>
            <person name="Zeng X."/>
            <person name="Shao Z."/>
        </authorList>
    </citation>
    <scope>NUCLEOTIDE SEQUENCE [LARGE SCALE GENOMIC DNA]</scope>
    <source>
        <strain evidence="9 10">DY22613</strain>
    </source>
</reference>
<sequence>MGKSIMGKLAKKLIANLTEPVKIEVCRGSLLGCPKGVVDPKDLEMEILDLMDQLDLINELKDCLSCENVSHPFLRISISGCVNGCSRPQIKDIGLEGVVSLRAVPEKCTHCGSCIKVCQEDAILLTEEGFSLNHERCLSCGDCARVCSSGALSIEKTGIRLLIGGRLGRHPHLGQPVAKFLTTKEALKKIRHFFEMVIREYHSGRNLEETLHYLEQNLFSASGR</sequence>
<dbReference type="InterPro" id="IPR006066">
    <property type="entry name" value="NO2/SO3_Rdtase_FeS/sirohaem_BS"/>
</dbReference>
<dbReference type="Pfam" id="PF00037">
    <property type="entry name" value="Fer4"/>
    <property type="match status" value="1"/>
</dbReference>
<dbReference type="SUPFAM" id="SSF56014">
    <property type="entry name" value="Nitrite and sulphite reductase 4Fe-4S domain-like"/>
    <property type="match status" value="1"/>
</dbReference>
<evidence type="ECO:0000256" key="3">
    <source>
        <dbReference type="ARBA" id="ARBA00013529"/>
    </source>
</evidence>
<keyword evidence="10" id="KW-1185">Reference proteome</keyword>
<dbReference type="Gene3D" id="3.30.70.20">
    <property type="match status" value="1"/>
</dbReference>
<evidence type="ECO:0000256" key="2">
    <source>
        <dbReference type="ARBA" id="ARBA00003532"/>
    </source>
</evidence>